<dbReference type="InterPro" id="IPR036010">
    <property type="entry name" value="2Fe-2S_ferredoxin-like_sf"/>
</dbReference>
<dbReference type="SUPFAM" id="SSF54292">
    <property type="entry name" value="2Fe-2S ferredoxin-like"/>
    <property type="match status" value="1"/>
</dbReference>
<evidence type="ECO:0000259" key="2">
    <source>
        <dbReference type="Pfam" id="PF00111"/>
    </source>
</evidence>
<dbReference type="CDD" id="cd00207">
    <property type="entry name" value="fer2"/>
    <property type="match status" value="1"/>
</dbReference>
<keyword evidence="4" id="KW-1185">Reference proteome</keyword>
<dbReference type="InterPro" id="IPR012675">
    <property type="entry name" value="Beta-grasp_dom_sf"/>
</dbReference>
<dbReference type="Pfam" id="PF00111">
    <property type="entry name" value="Fer2"/>
    <property type="match status" value="1"/>
</dbReference>
<dbReference type="Proteomes" id="UP001273935">
    <property type="component" value="Unassembled WGS sequence"/>
</dbReference>
<comment type="caution">
    <text evidence="3">The sequence shown here is derived from an EMBL/GenBank/DDBJ whole genome shotgun (WGS) entry which is preliminary data.</text>
</comment>
<organism evidence="3 4">
    <name type="scientific">Metapseudomonas otitidis</name>
    <dbReference type="NCBI Taxonomy" id="319939"/>
    <lineage>
        <taxon>Bacteria</taxon>
        <taxon>Pseudomonadati</taxon>
        <taxon>Pseudomonadota</taxon>
        <taxon>Gammaproteobacteria</taxon>
        <taxon>Pseudomonadales</taxon>
        <taxon>Pseudomonadaceae</taxon>
        <taxon>Metapseudomonas</taxon>
    </lineage>
</organism>
<feature type="non-terminal residue" evidence="3">
    <location>
        <position position="54"/>
    </location>
</feature>
<evidence type="ECO:0000313" key="3">
    <source>
        <dbReference type="EMBL" id="MDV3444064.1"/>
    </source>
</evidence>
<proteinExistence type="predicted"/>
<dbReference type="RefSeq" id="WP_317234957.1">
    <property type="nucleotide sequence ID" value="NZ_JAWJUL010000645.1"/>
</dbReference>
<sequence>MMLAQRLPQHPPDRCQPRAGSCHACLVRVTAGEPADARPEALDAERREQGWRLA</sequence>
<name>A0ABU3Y1P0_9GAMM</name>
<evidence type="ECO:0000256" key="1">
    <source>
        <dbReference type="SAM" id="MobiDB-lite"/>
    </source>
</evidence>
<dbReference type="EMBL" id="JAWJUL010000645">
    <property type="protein sequence ID" value="MDV3444064.1"/>
    <property type="molecule type" value="Genomic_DNA"/>
</dbReference>
<dbReference type="InterPro" id="IPR001041">
    <property type="entry name" value="2Fe-2S_ferredoxin-type"/>
</dbReference>
<feature type="region of interest" description="Disordered" evidence="1">
    <location>
        <begin position="33"/>
        <end position="54"/>
    </location>
</feature>
<feature type="compositionally biased region" description="Basic and acidic residues" evidence="1">
    <location>
        <begin position="35"/>
        <end position="54"/>
    </location>
</feature>
<accession>A0ABU3Y1P0</accession>
<reference evidence="3 4" key="1">
    <citation type="submission" date="2023-10" db="EMBL/GenBank/DDBJ databases">
        <title>Pseudomonas otitidis isolated from a paediatric patient with cystic fibrosis in Chile.</title>
        <authorList>
            <person name="Amsteins-Romero L."/>
            <person name="Opazo-Capurro A."/>
            <person name="Matus-Kohler M."/>
            <person name="Gonzalez-Rocha G."/>
        </authorList>
    </citation>
    <scope>NUCLEOTIDE SEQUENCE [LARGE SCALE GENOMIC DNA]</scope>
    <source>
        <strain evidence="3 4">P-714</strain>
    </source>
</reference>
<feature type="domain" description="2Fe-2S ferredoxin-type" evidence="2">
    <location>
        <begin position="18"/>
        <end position="54"/>
    </location>
</feature>
<gene>
    <name evidence="3" type="ORF">R0G64_32725</name>
</gene>
<evidence type="ECO:0000313" key="4">
    <source>
        <dbReference type="Proteomes" id="UP001273935"/>
    </source>
</evidence>
<protein>
    <submittedName>
        <fullName evidence="3">2Fe-2S iron-sulfur cluster-binding protein</fullName>
    </submittedName>
</protein>
<dbReference type="Gene3D" id="3.10.20.30">
    <property type="match status" value="1"/>
</dbReference>